<dbReference type="InParanoid" id="K2RBB6"/>
<dbReference type="Proteomes" id="UP000007129">
    <property type="component" value="Unassembled WGS sequence"/>
</dbReference>
<organism evidence="1 2">
    <name type="scientific">Macrophomina phaseolina (strain MS6)</name>
    <name type="common">Charcoal rot fungus</name>
    <dbReference type="NCBI Taxonomy" id="1126212"/>
    <lineage>
        <taxon>Eukaryota</taxon>
        <taxon>Fungi</taxon>
        <taxon>Dikarya</taxon>
        <taxon>Ascomycota</taxon>
        <taxon>Pezizomycotina</taxon>
        <taxon>Dothideomycetes</taxon>
        <taxon>Dothideomycetes incertae sedis</taxon>
        <taxon>Botryosphaeriales</taxon>
        <taxon>Botryosphaeriaceae</taxon>
        <taxon>Macrophomina</taxon>
    </lineage>
</organism>
<dbReference type="AlphaFoldDB" id="K2RBB6"/>
<comment type="caution">
    <text evidence="1">The sequence shown here is derived from an EMBL/GenBank/DDBJ whole genome shotgun (WGS) entry which is preliminary data.</text>
</comment>
<dbReference type="VEuPathDB" id="FungiDB:MPH_12742"/>
<reference evidence="1 2" key="1">
    <citation type="journal article" date="2012" name="BMC Genomics">
        <title>Tools to kill: Genome of one of the most destructive plant pathogenic fungi Macrophomina phaseolina.</title>
        <authorList>
            <person name="Islam M.S."/>
            <person name="Haque M.S."/>
            <person name="Islam M.M."/>
            <person name="Emdad E.M."/>
            <person name="Halim A."/>
            <person name="Hossen Q.M.M."/>
            <person name="Hossain M.Z."/>
            <person name="Ahmed B."/>
            <person name="Rahim S."/>
            <person name="Rahman M.S."/>
            <person name="Alam M.M."/>
            <person name="Hou S."/>
            <person name="Wan X."/>
            <person name="Saito J.A."/>
            <person name="Alam M."/>
        </authorList>
    </citation>
    <scope>NUCLEOTIDE SEQUENCE [LARGE SCALE GENOMIC DNA]</scope>
    <source>
        <strain evidence="1 2">MS6</strain>
    </source>
</reference>
<dbReference type="EMBL" id="AHHD01000526">
    <property type="protein sequence ID" value="EKG10142.1"/>
    <property type="molecule type" value="Genomic_DNA"/>
</dbReference>
<evidence type="ECO:0000313" key="2">
    <source>
        <dbReference type="Proteomes" id="UP000007129"/>
    </source>
</evidence>
<name>K2RBB6_MACPH</name>
<accession>K2RBB6</accession>
<proteinExistence type="predicted"/>
<dbReference type="HOGENOM" id="CLU_1321126_0_0_1"/>
<gene>
    <name evidence="1" type="ORF">MPH_12742</name>
</gene>
<evidence type="ECO:0000313" key="1">
    <source>
        <dbReference type="EMBL" id="EKG10142.1"/>
    </source>
</evidence>
<sequence>MKSRMVLACHALQAPSLAHARPFAEQSQIVSAAVASLRRRTKQPSWRPSEPALGDLIPGSHAVKKFANGVTSLALAEDTHDQLSIFPALFRCVAKDTQRNTDGKGRRIRAPDAHFFLEEIRSRTGNLPSIHAFVEPRRQELRFHAILVRQGQGPRHKHARHPVQVYDVGDSDVSSVCHVGEAVEVQVCNGVDVENPFRELHVQRPAAL</sequence>
<protein>
    <submittedName>
        <fullName evidence="1">Uncharacterized protein</fullName>
    </submittedName>
</protein>